<name>A0ABW5GMU6_9PSEU</name>
<dbReference type="RefSeq" id="WP_345401438.1">
    <property type="nucleotide sequence ID" value="NZ_BAABHG010000012.1"/>
</dbReference>
<dbReference type="Proteomes" id="UP001597419">
    <property type="component" value="Unassembled WGS sequence"/>
</dbReference>
<comment type="caution">
    <text evidence="1">The sequence shown here is derived from an EMBL/GenBank/DDBJ whole genome shotgun (WGS) entry which is preliminary data.</text>
</comment>
<reference evidence="2" key="1">
    <citation type="journal article" date="2019" name="Int. J. Syst. Evol. Microbiol.">
        <title>The Global Catalogue of Microorganisms (GCM) 10K type strain sequencing project: providing services to taxonomists for standard genome sequencing and annotation.</title>
        <authorList>
            <consortium name="The Broad Institute Genomics Platform"/>
            <consortium name="The Broad Institute Genome Sequencing Center for Infectious Disease"/>
            <person name="Wu L."/>
            <person name="Ma J."/>
        </authorList>
    </citation>
    <scope>NUCLEOTIDE SEQUENCE [LARGE SCALE GENOMIC DNA]</scope>
    <source>
        <strain evidence="2">CGMCC 4.7643</strain>
    </source>
</reference>
<dbReference type="EMBL" id="JBHUKU010000015">
    <property type="protein sequence ID" value="MFD2462183.1"/>
    <property type="molecule type" value="Genomic_DNA"/>
</dbReference>
<proteinExistence type="predicted"/>
<gene>
    <name evidence="1" type="ORF">ACFSYJ_26495</name>
</gene>
<evidence type="ECO:0000313" key="2">
    <source>
        <dbReference type="Proteomes" id="UP001597419"/>
    </source>
</evidence>
<keyword evidence="2" id="KW-1185">Reference proteome</keyword>
<sequence length="60" mass="6219">MVLVRACASSGTTVVTAGPTTPSPSSVAYQVSSFDRSGACWSRPIVAASCRVSQSTRRKV</sequence>
<accession>A0ABW5GMU6</accession>
<organism evidence="1 2">
    <name type="scientific">Amycolatopsis samaneae</name>
    <dbReference type="NCBI Taxonomy" id="664691"/>
    <lineage>
        <taxon>Bacteria</taxon>
        <taxon>Bacillati</taxon>
        <taxon>Actinomycetota</taxon>
        <taxon>Actinomycetes</taxon>
        <taxon>Pseudonocardiales</taxon>
        <taxon>Pseudonocardiaceae</taxon>
        <taxon>Amycolatopsis</taxon>
    </lineage>
</organism>
<protein>
    <submittedName>
        <fullName evidence="1">Uncharacterized protein</fullName>
    </submittedName>
</protein>
<evidence type="ECO:0000313" key="1">
    <source>
        <dbReference type="EMBL" id="MFD2462183.1"/>
    </source>
</evidence>